<evidence type="ECO:0000313" key="4">
    <source>
        <dbReference type="Proteomes" id="UP000050360"/>
    </source>
</evidence>
<dbReference type="CDD" id="cd07247">
    <property type="entry name" value="SgaA_N_like"/>
    <property type="match status" value="1"/>
</dbReference>
<dbReference type="AlphaFoldDB" id="A0A0P8E183"/>
<dbReference type="InterPro" id="IPR037523">
    <property type="entry name" value="VOC_core"/>
</dbReference>
<sequence>MNMNPVVHFEMPAKDKSRMRNFYETAFGWQTEQLGKEMGEYVLVTTTESDEKTGLPRRPGAINGGFYESTDPLLQHPSVVIAVDDIKEAMKRVEEAGGKVLGGQVLGKPDDIPGVGIYVSFIDTEGNRVSMLEPAPMQSKSEE</sequence>
<dbReference type="InterPro" id="IPR029068">
    <property type="entry name" value="Glyas_Bleomycin-R_OHBP_Dase"/>
</dbReference>
<dbReference type="InterPro" id="IPR004360">
    <property type="entry name" value="Glyas_Fos-R_dOase_dom"/>
</dbReference>
<organism evidence="3 4">
    <name type="scientific">Candidatus Methanoperedens nitratireducens</name>
    <dbReference type="NCBI Taxonomy" id="1392998"/>
    <lineage>
        <taxon>Archaea</taxon>
        <taxon>Methanobacteriati</taxon>
        <taxon>Methanobacteriota</taxon>
        <taxon>Stenosarchaea group</taxon>
        <taxon>Methanomicrobia</taxon>
        <taxon>Methanosarcinales</taxon>
        <taxon>ANME-2 cluster</taxon>
        <taxon>Candidatus Methanoperedentaceae</taxon>
        <taxon>Candidatus Methanoperedens</taxon>
    </lineage>
</organism>
<dbReference type="Proteomes" id="UP000050360">
    <property type="component" value="Unassembled WGS sequence"/>
</dbReference>
<dbReference type="EMBL" id="LKCM01000119">
    <property type="protein sequence ID" value="KPQ43949.1"/>
    <property type="molecule type" value="Genomic_DNA"/>
</dbReference>
<proteinExistence type="predicted"/>
<dbReference type="Pfam" id="PF00903">
    <property type="entry name" value="Glyoxalase"/>
    <property type="match status" value="1"/>
</dbReference>
<dbReference type="InterPro" id="IPR052164">
    <property type="entry name" value="Anthracycline_SecMetBiosynth"/>
</dbReference>
<name>A0A0P8E183_9EURY</name>
<dbReference type="PANTHER" id="PTHR33993">
    <property type="entry name" value="GLYOXALASE-RELATED"/>
    <property type="match status" value="1"/>
</dbReference>
<accession>A0A0P8E183</accession>
<dbReference type="Gene3D" id="3.10.180.10">
    <property type="entry name" value="2,3-Dihydroxybiphenyl 1,2-Dioxygenase, domain 1"/>
    <property type="match status" value="1"/>
</dbReference>
<gene>
    <name evidence="3" type="ORF">MPEBLZ_01480</name>
</gene>
<comment type="caution">
    <text evidence="3">The sequence shown here is derived from an EMBL/GenBank/DDBJ whole genome shotgun (WGS) entry which is preliminary data.</text>
</comment>
<dbReference type="SUPFAM" id="SSF54593">
    <property type="entry name" value="Glyoxalase/Bleomycin resistance protein/Dihydroxybiphenyl dioxygenase"/>
    <property type="match status" value="1"/>
</dbReference>
<dbReference type="PROSITE" id="PS51819">
    <property type="entry name" value="VOC"/>
    <property type="match status" value="1"/>
</dbReference>
<evidence type="ECO:0000259" key="2">
    <source>
        <dbReference type="PROSITE" id="PS51819"/>
    </source>
</evidence>
<feature type="region of interest" description="Disordered" evidence="1">
    <location>
        <begin position="48"/>
        <end position="69"/>
    </location>
</feature>
<evidence type="ECO:0000313" key="3">
    <source>
        <dbReference type="EMBL" id="KPQ43949.1"/>
    </source>
</evidence>
<protein>
    <submittedName>
        <fullName evidence="3">Glyoxalase</fullName>
    </submittedName>
</protein>
<reference evidence="3 4" key="1">
    <citation type="submission" date="2015-09" db="EMBL/GenBank/DDBJ databases">
        <title>A metagenomics-based metabolic model of nitrate-dependent anaerobic oxidation of methane by Methanoperedens-like archaea.</title>
        <authorList>
            <person name="Arshad A."/>
            <person name="Speth D.R."/>
            <person name="De Graaf R.M."/>
            <person name="Op Den Camp H.J."/>
            <person name="Jetten M.S."/>
            <person name="Welte C.U."/>
        </authorList>
    </citation>
    <scope>NUCLEOTIDE SEQUENCE [LARGE SCALE GENOMIC DNA]</scope>
</reference>
<evidence type="ECO:0000256" key="1">
    <source>
        <dbReference type="SAM" id="MobiDB-lite"/>
    </source>
</evidence>
<feature type="domain" description="VOC" evidence="2">
    <location>
        <begin position="5"/>
        <end position="134"/>
    </location>
</feature>